<dbReference type="HOGENOM" id="CLU_3060723_0_0_3"/>
<dbReference type="EMBL" id="CP001344">
    <property type="protein sequence ID" value="ACL43204.1"/>
    <property type="molecule type" value="Genomic_DNA"/>
</dbReference>
<dbReference type="AlphaFoldDB" id="B8HW26"/>
<organism evidence="1">
    <name type="scientific">Cyanothece sp. (strain PCC 7425 / ATCC 29141)</name>
    <dbReference type="NCBI Taxonomy" id="395961"/>
    <lineage>
        <taxon>Bacteria</taxon>
        <taxon>Bacillati</taxon>
        <taxon>Cyanobacteriota</taxon>
        <taxon>Cyanophyceae</taxon>
        <taxon>Gomontiellales</taxon>
        <taxon>Cyanothecaceae</taxon>
        <taxon>Cyanothece</taxon>
    </lineage>
</organism>
<reference evidence="1" key="1">
    <citation type="submission" date="2009-01" db="EMBL/GenBank/DDBJ databases">
        <title>Complete sequence of chromosome Cyanothece sp. PCC 7425.</title>
        <authorList>
            <consortium name="US DOE Joint Genome Institute"/>
            <person name="Lucas S."/>
            <person name="Copeland A."/>
            <person name="Lapidus A."/>
            <person name="Glavina del Rio T."/>
            <person name="Dalin E."/>
            <person name="Tice H."/>
            <person name="Bruce D."/>
            <person name="Goodwin L."/>
            <person name="Pitluck S."/>
            <person name="Sims D."/>
            <person name="Meineke L."/>
            <person name="Brettin T."/>
            <person name="Detter J.C."/>
            <person name="Han C."/>
            <person name="Larimer F."/>
            <person name="Land M."/>
            <person name="Hauser L."/>
            <person name="Kyrpides N."/>
            <person name="Ovchinnikova G."/>
            <person name="Liberton M."/>
            <person name="Stoeckel J."/>
            <person name="Banerjee A."/>
            <person name="Singh A."/>
            <person name="Page L."/>
            <person name="Sato H."/>
            <person name="Zhao L."/>
            <person name="Sherman L."/>
            <person name="Pakrasi H."/>
            <person name="Richardson P."/>
        </authorList>
    </citation>
    <scope>NUCLEOTIDE SEQUENCE</scope>
    <source>
        <strain evidence="1">PCC 7425</strain>
    </source>
</reference>
<gene>
    <name evidence="1" type="ordered locus">Cyan7425_0818</name>
</gene>
<sequence>MKRNQISISSLLSLFLGVGLVADLLPVPGLQPSLVAQGITQLIAPLPLEAEKK</sequence>
<evidence type="ECO:0000313" key="1">
    <source>
        <dbReference type="EMBL" id="ACL43204.1"/>
    </source>
</evidence>
<name>B8HW26_CYAP4</name>
<protein>
    <submittedName>
        <fullName evidence="1">Uncharacterized protein</fullName>
    </submittedName>
</protein>
<dbReference type="KEGG" id="cyn:Cyan7425_0818"/>
<proteinExistence type="predicted"/>
<accession>B8HW26</accession>